<evidence type="ECO:0000256" key="1">
    <source>
        <dbReference type="SAM" id="MobiDB-lite"/>
    </source>
</evidence>
<organism evidence="3 4">
    <name type="scientific">Xylanibacter ruminicola</name>
    <name type="common">Prevotella ruminicola</name>
    <dbReference type="NCBI Taxonomy" id="839"/>
    <lineage>
        <taxon>Bacteria</taxon>
        <taxon>Pseudomonadati</taxon>
        <taxon>Bacteroidota</taxon>
        <taxon>Bacteroidia</taxon>
        <taxon>Bacteroidales</taxon>
        <taxon>Prevotellaceae</taxon>
        <taxon>Xylanibacter</taxon>
    </lineage>
</organism>
<dbReference type="RefSeq" id="WP_103915225.1">
    <property type="nucleotide sequence ID" value="NZ_FNUV01000002.1"/>
</dbReference>
<gene>
    <name evidence="3" type="ORF">SAMN05216354_0814</name>
</gene>
<keyword evidence="2" id="KW-0812">Transmembrane</keyword>
<evidence type="ECO:0008006" key="5">
    <source>
        <dbReference type="Google" id="ProtNLM"/>
    </source>
</evidence>
<keyword evidence="2" id="KW-1133">Transmembrane helix</keyword>
<sequence length="420" mass="47482">MKQEKPQVGRQNPEADWTNKLRGKLADREKPVPAGLWADIEAHLQKEGTVNRVEAEATKRPVRLLSLWTKRIAVAAAIIGVMTCNGFLMWEISHEQNAQMAEKITVNTPKRASETGIMHEKVYEIHPNAFIAQKMLLQADIIHSNSPEKAPEVLNQEVKTPISSEPPVEEPQRAMTSYQEQEPLNQFYENLAQTTKKSKRGRMSFNLYAQGGGGSQMSTNGVVMSPSMASSYNYYGHLLAPHGTRSDNEIIYLVDYKERQKHYQPVSFGLTTNIPVTSWLSFTTGLVYTRLHSDFTSIIGGFPLLKEQTLYYLGVPLSVQYQLWNYKRLSVYASAGGQADYNLRAHMEQQGVDYPAYRDRWQFSVHGAAGVEYDVIPQLGIYAEPGVKYYFNNGSNVSTFFKDKPTSFNLQLGLRLNLKK</sequence>
<evidence type="ECO:0000256" key="2">
    <source>
        <dbReference type="SAM" id="Phobius"/>
    </source>
</evidence>
<proteinExistence type="predicted"/>
<reference evidence="3 4" key="1">
    <citation type="submission" date="2016-10" db="EMBL/GenBank/DDBJ databases">
        <authorList>
            <person name="de Groot N.N."/>
        </authorList>
    </citation>
    <scope>NUCLEOTIDE SEQUENCE [LARGE SCALE GENOMIC DNA]</scope>
    <source>
        <strain evidence="3 4">AR32</strain>
    </source>
</reference>
<dbReference type="SUPFAM" id="SSF56925">
    <property type="entry name" value="OMPA-like"/>
    <property type="match status" value="1"/>
</dbReference>
<name>A0A1H5T371_XYLRU</name>
<evidence type="ECO:0000313" key="3">
    <source>
        <dbReference type="EMBL" id="SEF56608.1"/>
    </source>
</evidence>
<evidence type="ECO:0000313" key="4">
    <source>
        <dbReference type="Proteomes" id="UP000236735"/>
    </source>
</evidence>
<dbReference type="InterPro" id="IPR011250">
    <property type="entry name" value="OMP/PagP_B-barrel"/>
</dbReference>
<keyword evidence="2" id="KW-0472">Membrane</keyword>
<dbReference type="Proteomes" id="UP000236735">
    <property type="component" value="Unassembled WGS sequence"/>
</dbReference>
<accession>A0A1H5T371</accession>
<protein>
    <recommendedName>
        <fullName evidence="5">Outer membrane protein beta-barrel domain-containing protein</fullName>
    </recommendedName>
</protein>
<dbReference type="AlphaFoldDB" id="A0A1H5T371"/>
<feature type="region of interest" description="Disordered" evidence="1">
    <location>
        <begin position="1"/>
        <end position="24"/>
    </location>
</feature>
<dbReference type="EMBL" id="FNUV01000002">
    <property type="protein sequence ID" value="SEF56608.1"/>
    <property type="molecule type" value="Genomic_DNA"/>
</dbReference>
<feature type="transmembrane region" description="Helical" evidence="2">
    <location>
        <begin position="72"/>
        <end position="90"/>
    </location>
</feature>